<evidence type="ECO:0000256" key="2">
    <source>
        <dbReference type="SAM" id="Phobius"/>
    </source>
</evidence>
<feature type="transmembrane region" description="Helical" evidence="2">
    <location>
        <begin position="169"/>
        <end position="190"/>
    </location>
</feature>
<gene>
    <name evidence="3" type="ORF">QBC36DRAFT_341186</name>
</gene>
<sequence>MYLPAGAVPRSDLVNYYVETTTSQWVPGPTWAVDITFTAAASCPTPFEYTTSTMITRMGSVPSALSPILLPKATAEIWTTTFTREFRTSNHEGQRTTIKETHTSTLTTLHLQPTDVAPRLRPNMSENEYFRGLSWHLANCTLPGEELPVPKWVLCPYTYAGVCSTIEPWVVIVAAVLSSIFLLGFLENFFWFRRLMLGKGCLRFGTVCWALVFIFVVGFTIHERKRSPEDQERLKEQWKLIPFGMKIKLWFKWGFRHKYPVAWLGVQKPVSEGENIEMGRGGDTAGAAGSNGRRDHGGEDEMPPPAYPGPPSSRISDSHSMNSGTTAATRGPVLGNPNAVLGLVLGSGAVVIGPTKTSV</sequence>
<keyword evidence="2" id="KW-0472">Membrane</keyword>
<feature type="transmembrane region" description="Helical" evidence="2">
    <location>
        <begin position="202"/>
        <end position="221"/>
    </location>
</feature>
<keyword evidence="2" id="KW-1133">Transmembrane helix</keyword>
<dbReference type="Proteomes" id="UP001302321">
    <property type="component" value="Unassembled WGS sequence"/>
</dbReference>
<reference evidence="3" key="2">
    <citation type="submission" date="2023-05" db="EMBL/GenBank/DDBJ databases">
        <authorList>
            <consortium name="Lawrence Berkeley National Laboratory"/>
            <person name="Steindorff A."/>
            <person name="Hensen N."/>
            <person name="Bonometti L."/>
            <person name="Westerberg I."/>
            <person name="Brannstrom I.O."/>
            <person name="Guillou S."/>
            <person name="Cros-Aarteil S."/>
            <person name="Calhoun S."/>
            <person name="Haridas S."/>
            <person name="Kuo A."/>
            <person name="Mondo S."/>
            <person name="Pangilinan J."/>
            <person name="Riley R."/>
            <person name="Labutti K."/>
            <person name="Andreopoulos B."/>
            <person name="Lipzen A."/>
            <person name="Chen C."/>
            <person name="Yanf M."/>
            <person name="Daum C."/>
            <person name="Ng V."/>
            <person name="Clum A."/>
            <person name="Ohm R."/>
            <person name="Martin F."/>
            <person name="Silar P."/>
            <person name="Natvig D."/>
            <person name="Lalanne C."/>
            <person name="Gautier V."/>
            <person name="Ament-Velasquez S.L."/>
            <person name="Kruys A."/>
            <person name="Hutchinson M.I."/>
            <person name="Powell A.J."/>
            <person name="Barry K."/>
            <person name="Miller A.N."/>
            <person name="Grigoriev I.V."/>
            <person name="Debuchy R."/>
            <person name="Gladieux P."/>
            <person name="Thoren M.H."/>
            <person name="Johannesson H."/>
        </authorList>
    </citation>
    <scope>NUCLEOTIDE SEQUENCE</scope>
    <source>
        <strain evidence="3">CBS 892.96</strain>
    </source>
</reference>
<accession>A0AAN6VYF5</accession>
<evidence type="ECO:0000313" key="3">
    <source>
        <dbReference type="EMBL" id="KAK4170836.1"/>
    </source>
</evidence>
<feature type="compositionally biased region" description="Polar residues" evidence="1">
    <location>
        <begin position="313"/>
        <end position="328"/>
    </location>
</feature>
<keyword evidence="2" id="KW-0812">Transmembrane</keyword>
<name>A0AAN6VYF5_9PEZI</name>
<protein>
    <submittedName>
        <fullName evidence="3">Uncharacterized protein</fullName>
    </submittedName>
</protein>
<organism evidence="3 4">
    <name type="scientific">Triangularia setosa</name>
    <dbReference type="NCBI Taxonomy" id="2587417"/>
    <lineage>
        <taxon>Eukaryota</taxon>
        <taxon>Fungi</taxon>
        <taxon>Dikarya</taxon>
        <taxon>Ascomycota</taxon>
        <taxon>Pezizomycotina</taxon>
        <taxon>Sordariomycetes</taxon>
        <taxon>Sordariomycetidae</taxon>
        <taxon>Sordariales</taxon>
        <taxon>Podosporaceae</taxon>
        <taxon>Triangularia</taxon>
    </lineage>
</organism>
<evidence type="ECO:0000313" key="4">
    <source>
        <dbReference type="Proteomes" id="UP001302321"/>
    </source>
</evidence>
<feature type="region of interest" description="Disordered" evidence="1">
    <location>
        <begin position="274"/>
        <end position="333"/>
    </location>
</feature>
<keyword evidence="4" id="KW-1185">Reference proteome</keyword>
<comment type="caution">
    <text evidence="3">The sequence shown here is derived from an EMBL/GenBank/DDBJ whole genome shotgun (WGS) entry which is preliminary data.</text>
</comment>
<evidence type="ECO:0000256" key="1">
    <source>
        <dbReference type="SAM" id="MobiDB-lite"/>
    </source>
</evidence>
<dbReference type="AlphaFoldDB" id="A0AAN6VYF5"/>
<proteinExistence type="predicted"/>
<dbReference type="EMBL" id="MU866738">
    <property type="protein sequence ID" value="KAK4170836.1"/>
    <property type="molecule type" value="Genomic_DNA"/>
</dbReference>
<reference evidence="3" key="1">
    <citation type="journal article" date="2023" name="Mol. Phylogenet. Evol.">
        <title>Genome-scale phylogeny and comparative genomics of the fungal order Sordariales.</title>
        <authorList>
            <person name="Hensen N."/>
            <person name="Bonometti L."/>
            <person name="Westerberg I."/>
            <person name="Brannstrom I.O."/>
            <person name="Guillou S."/>
            <person name="Cros-Aarteil S."/>
            <person name="Calhoun S."/>
            <person name="Haridas S."/>
            <person name="Kuo A."/>
            <person name="Mondo S."/>
            <person name="Pangilinan J."/>
            <person name="Riley R."/>
            <person name="LaButti K."/>
            <person name="Andreopoulos B."/>
            <person name="Lipzen A."/>
            <person name="Chen C."/>
            <person name="Yan M."/>
            <person name="Daum C."/>
            <person name="Ng V."/>
            <person name="Clum A."/>
            <person name="Steindorff A."/>
            <person name="Ohm R.A."/>
            <person name="Martin F."/>
            <person name="Silar P."/>
            <person name="Natvig D.O."/>
            <person name="Lalanne C."/>
            <person name="Gautier V."/>
            <person name="Ament-Velasquez S.L."/>
            <person name="Kruys A."/>
            <person name="Hutchinson M.I."/>
            <person name="Powell A.J."/>
            <person name="Barry K."/>
            <person name="Miller A.N."/>
            <person name="Grigoriev I.V."/>
            <person name="Debuchy R."/>
            <person name="Gladieux P."/>
            <person name="Hiltunen Thoren M."/>
            <person name="Johannesson H."/>
        </authorList>
    </citation>
    <scope>NUCLEOTIDE SEQUENCE</scope>
    <source>
        <strain evidence="3">CBS 892.96</strain>
    </source>
</reference>